<dbReference type="Ensembl" id="ENSCMIT00000039553.1">
    <property type="protein sequence ID" value="ENSCMIP00000038991.1"/>
    <property type="gene ID" value="ENSCMIG00000016361.1"/>
</dbReference>
<reference evidence="4" key="4">
    <citation type="submission" date="2025-08" db="UniProtKB">
        <authorList>
            <consortium name="Ensembl"/>
        </authorList>
    </citation>
    <scope>IDENTIFICATION</scope>
</reference>
<accession>A0A4W3JHT3</accession>
<comment type="caution">
    <text evidence="2">Lacks conserved residue(s) required for the propagation of feature annotation.</text>
</comment>
<feature type="domain" description="CUB" evidence="3">
    <location>
        <begin position="17"/>
        <end position="69"/>
    </location>
</feature>
<dbReference type="PANTHER" id="PTHR24255">
    <property type="entry name" value="COMPLEMENT COMPONENT 1, S SUBCOMPONENT-RELATED"/>
    <property type="match status" value="1"/>
</dbReference>
<protein>
    <recommendedName>
        <fullName evidence="3">CUB domain-containing protein</fullName>
    </recommendedName>
</protein>
<dbReference type="CDD" id="cd00041">
    <property type="entry name" value="CUB"/>
    <property type="match status" value="1"/>
</dbReference>
<evidence type="ECO:0000259" key="3">
    <source>
        <dbReference type="PROSITE" id="PS01180"/>
    </source>
</evidence>
<reference evidence="4" key="5">
    <citation type="submission" date="2025-09" db="UniProtKB">
        <authorList>
            <consortium name="Ensembl"/>
        </authorList>
    </citation>
    <scope>IDENTIFICATION</scope>
</reference>
<dbReference type="InterPro" id="IPR000859">
    <property type="entry name" value="CUB_dom"/>
</dbReference>
<proteinExistence type="predicted"/>
<dbReference type="PROSITE" id="PS01180">
    <property type="entry name" value="CUB"/>
    <property type="match status" value="1"/>
</dbReference>
<dbReference type="InterPro" id="IPR035914">
    <property type="entry name" value="Sperma_CUB_dom_sf"/>
</dbReference>
<reference evidence="5" key="2">
    <citation type="journal article" date="2007" name="PLoS Biol.">
        <title>Survey sequencing and comparative analysis of the elephant shark (Callorhinchus milii) genome.</title>
        <authorList>
            <person name="Venkatesh B."/>
            <person name="Kirkness E.F."/>
            <person name="Loh Y.H."/>
            <person name="Halpern A.L."/>
            <person name="Lee A.P."/>
            <person name="Johnson J."/>
            <person name="Dandona N."/>
            <person name="Viswanathan L.D."/>
            <person name="Tay A."/>
            <person name="Venter J.C."/>
            <person name="Strausberg R.L."/>
            <person name="Brenner S."/>
        </authorList>
    </citation>
    <scope>NUCLEOTIDE SEQUENCE [LARGE SCALE GENOMIC DNA]</scope>
</reference>
<name>A0A4W3JHT3_CALMI</name>
<evidence type="ECO:0000313" key="4">
    <source>
        <dbReference type="Ensembl" id="ENSCMIP00000038991.1"/>
    </source>
</evidence>
<keyword evidence="5" id="KW-1185">Reference proteome</keyword>
<reference evidence="5" key="3">
    <citation type="journal article" date="2014" name="Nature">
        <title>Elephant shark genome provides unique insights into gnathostome evolution.</title>
        <authorList>
            <consortium name="International Elephant Shark Genome Sequencing Consortium"/>
            <person name="Venkatesh B."/>
            <person name="Lee A.P."/>
            <person name="Ravi V."/>
            <person name="Maurya A.K."/>
            <person name="Lian M.M."/>
            <person name="Swann J.B."/>
            <person name="Ohta Y."/>
            <person name="Flajnik M.F."/>
            <person name="Sutoh Y."/>
            <person name="Kasahara M."/>
            <person name="Hoon S."/>
            <person name="Gangu V."/>
            <person name="Roy S.W."/>
            <person name="Irimia M."/>
            <person name="Korzh V."/>
            <person name="Kondrychyn I."/>
            <person name="Lim Z.W."/>
            <person name="Tay B.H."/>
            <person name="Tohari S."/>
            <person name="Kong K.W."/>
            <person name="Ho S."/>
            <person name="Lorente-Galdos B."/>
            <person name="Quilez J."/>
            <person name="Marques-Bonet T."/>
            <person name="Raney B.J."/>
            <person name="Ingham P.W."/>
            <person name="Tay A."/>
            <person name="Hillier L.W."/>
            <person name="Minx P."/>
            <person name="Boehm T."/>
            <person name="Wilson R.K."/>
            <person name="Brenner S."/>
            <person name="Warren W.C."/>
        </authorList>
    </citation>
    <scope>NUCLEOTIDE SEQUENCE [LARGE SCALE GENOMIC DNA]</scope>
</reference>
<dbReference type="PANTHER" id="PTHR24255:SF31">
    <property type="entry name" value="CUBILIN-LIKE PROTEIN"/>
    <property type="match status" value="1"/>
</dbReference>
<organism evidence="4 5">
    <name type="scientific">Callorhinchus milii</name>
    <name type="common">Ghost shark</name>
    <dbReference type="NCBI Taxonomy" id="7868"/>
    <lineage>
        <taxon>Eukaryota</taxon>
        <taxon>Metazoa</taxon>
        <taxon>Chordata</taxon>
        <taxon>Craniata</taxon>
        <taxon>Vertebrata</taxon>
        <taxon>Chondrichthyes</taxon>
        <taxon>Holocephali</taxon>
        <taxon>Chimaeriformes</taxon>
        <taxon>Callorhinchidae</taxon>
        <taxon>Callorhinchus</taxon>
    </lineage>
</organism>
<dbReference type="GO" id="GO:0004252">
    <property type="term" value="F:serine-type endopeptidase activity"/>
    <property type="evidence" value="ECO:0007669"/>
    <property type="project" value="TreeGrafter"/>
</dbReference>
<reference evidence="5" key="1">
    <citation type="journal article" date="2006" name="Science">
        <title>Ancient noncoding elements conserved in the human genome.</title>
        <authorList>
            <person name="Venkatesh B."/>
            <person name="Kirkness E.F."/>
            <person name="Loh Y.H."/>
            <person name="Halpern A.L."/>
            <person name="Lee A.P."/>
            <person name="Johnson J."/>
            <person name="Dandona N."/>
            <person name="Viswanathan L.D."/>
            <person name="Tay A."/>
            <person name="Venter J.C."/>
            <person name="Strausberg R.L."/>
            <person name="Brenner S."/>
        </authorList>
    </citation>
    <scope>NUCLEOTIDE SEQUENCE [LARGE SCALE GENOMIC DNA]</scope>
</reference>
<evidence type="ECO:0000313" key="5">
    <source>
        <dbReference type="Proteomes" id="UP000314986"/>
    </source>
</evidence>
<dbReference type="SUPFAM" id="SSF49854">
    <property type="entry name" value="Spermadhesin, CUB domain"/>
    <property type="match status" value="1"/>
</dbReference>
<dbReference type="OMA" id="ISFYVEM"/>
<dbReference type="Pfam" id="PF00431">
    <property type="entry name" value="CUB"/>
    <property type="match status" value="1"/>
</dbReference>
<dbReference type="Gene3D" id="2.60.120.290">
    <property type="entry name" value="Spermadhesin, CUB domain"/>
    <property type="match status" value="1"/>
</dbReference>
<dbReference type="InParanoid" id="A0A4W3JHT3"/>
<dbReference type="AlphaFoldDB" id="A0A4W3JHT3"/>
<keyword evidence="1" id="KW-1015">Disulfide bond</keyword>
<evidence type="ECO:0000256" key="1">
    <source>
        <dbReference type="ARBA" id="ARBA00023157"/>
    </source>
</evidence>
<dbReference type="GO" id="GO:0005615">
    <property type="term" value="C:extracellular space"/>
    <property type="evidence" value="ECO:0007669"/>
    <property type="project" value="TreeGrafter"/>
</dbReference>
<dbReference type="Proteomes" id="UP000314986">
    <property type="component" value="Unassembled WGS sequence"/>
</dbReference>
<evidence type="ECO:0000256" key="2">
    <source>
        <dbReference type="PROSITE-ProRule" id="PRU00059"/>
    </source>
</evidence>
<dbReference type="STRING" id="7868.ENSCMIP00000038991"/>
<dbReference type="GeneTree" id="ENSGT00940000155701"/>
<sequence>MTQLQFEGAPPKCEAQCPVNEIRTVSSGVVLSPGYPDNYPNFQTCSWTVKVEPRYNISFYVEMFQSEKQ</sequence>